<dbReference type="KEGG" id="dka:DKAM_0795"/>
<evidence type="ECO:0000256" key="1">
    <source>
        <dbReference type="SAM" id="MobiDB-lite"/>
    </source>
</evidence>
<sequence length="40" mass="4566">MGRQVRVGPSPSSRVPQHARTHSKNVEHPVDRRQATHQLQ</sequence>
<feature type="region of interest" description="Disordered" evidence="1">
    <location>
        <begin position="1"/>
        <end position="40"/>
    </location>
</feature>
<dbReference type="Proteomes" id="UP000006903">
    <property type="component" value="Chromosome"/>
</dbReference>
<feature type="compositionally biased region" description="Basic and acidic residues" evidence="1">
    <location>
        <begin position="24"/>
        <end position="34"/>
    </location>
</feature>
<gene>
    <name evidence="2" type="ordered locus">DKAM_0795</name>
</gene>
<organism evidence="2 3">
    <name type="scientific">Desulfurococcus amylolyticus (strain DSM 18924 / JCM 16383 / VKM B-2413 / 1221n)</name>
    <name type="common">Desulfurococcus kamchatkensis</name>
    <dbReference type="NCBI Taxonomy" id="490899"/>
    <lineage>
        <taxon>Archaea</taxon>
        <taxon>Thermoproteota</taxon>
        <taxon>Thermoprotei</taxon>
        <taxon>Desulfurococcales</taxon>
        <taxon>Desulfurococcaceae</taxon>
        <taxon>Desulfurococcus</taxon>
    </lineage>
</organism>
<evidence type="ECO:0000313" key="3">
    <source>
        <dbReference type="Proteomes" id="UP000006903"/>
    </source>
</evidence>
<dbReference type="HOGENOM" id="CLU_3282690_0_0_2"/>
<name>B8D4U0_DESA1</name>
<reference evidence="2 3" key="1">
    <citation type="journal article" date="2009" name="J. Bacteriol.">
        <title>Complete genome sequence of the anaerobic, protein-degrading hyperthermophilic crenarchaeon Desulfurococcus kamchatkensis.</title>
        <authorList>
            <person name="Ravin N.V."/>
            <person name="Mardanov A.V."/>
            <person name="Beletsky A.V."/>
            <person name="Kublanov I.V."/>
            <person name="Kolganova T.V."/>
            <person name="Lebedinsky A.V."/>
            <person name="Chernyh N.A."/>
            <person name="Bonch-Osmolovskaya E.A."/>
            <person name="Skryabin K.G."/>
        </authorList>
    </citation>
    <scope>NUCLEOTIDE SEQUENCE [LARGE SCALE GENOMIC DNA]</scope>
    <source>
        <strain evidence="3">DSM 18924 / JCM 16383 / VKM B-2413 / 1221n</strain>
    </source>
</reference>
<protein>
    <submittedName>
        <fullName evidence="2">Uncharacterized protein</fullName>
    </submittedName>
</protein>
<dbReference type="AlphaFoldDB" id="B8D4U0"/>
<accession>B8D4U0</accession>
<proteinExistence type="predicted"/>
<evidence type="ECO:0000313" key="2">
    <source>
        <dbReference type="EMBL" id="ACL11121.1"/>
    </source>
</evidence>
<dbReference type="EMBL" id="CP001140">
    <property type="protein sequence ID" value="ACL11121.1"/>
    <property type="molecule type" value="Genomic_DNA"/>
</dbReference>